<accession>A0A1B6K3L9</accession>
<evidence type="ECO:0000313" key="2">
    <source>
        <dbReference type="EMBL" id="JAT06053.1"/>
    </source>
</evidence>
<reference evidence="2" key="1">
    <citation type="submission" date="2015-11" db="EMBL/GenBank/DDBJ databases">
        <title>De novo transcriptome assembly of four potential Pierce s Disease insect vectors from Arizona vineyards.</title>
        <authorList>
            <person name="Tassone E.E."/>
        </authorList>
    </citation>
    <scope>NUCLEOTIDE SEQUENCE</scope>
</reference>
<proteinExistence type="predicted"/>
<organism evidence="2">
    <name type="scientific">Homalodisca liturata</name>
    <dbReference type="NCBI Taxonomy" id="320908"/>
    <lineage>
        <taxon>Eukaryota</taxon>
        <taxon>Metazoa</taxon>
        <taxon>Ecdysozoa</taxon>
        <taxon>Arthropoda</taxon>
        <taxon>Hexapoda</taxon>
        <taxon>Insecta</taxon>
        <taxon>Pterygota</taxon>
        <taxon>Neoptera</taxon>
        <taxon>Paraneoptera</taxon>
        <taxon>Hemiptera</taxon>
        <taxon>Auchenorrhyncha</taxon>
        <taxon>Membracoidea</taxon>
        <taxon>Cicadellidae</taxon>
        <taxon>Cicadellinae</taxon>
        <taxon>Proconiini</taxon>
        <taxon>Homalodisca</taxon>
    </lineage>
</organism>
<feature type="region of interest" description="Disordered" evidence="1">
    <location>
        <begin position="1"/>
        <end position="86"/>
    </location>
</feature>
<name>A0A1B6K3L9_9HEMI</name>
<sequence length="207" mass="21994">VTTPATPAQRLHPGVTTPATPAQRLHPGVTTPASPAQRLHPGVTTPATPAQRLHPGVTTPATPAQRLHPGVKTPVTPAQRLHPGVTTPATPIQMLQLPQKRPQEPTFQTGQAQSKIPRVASSLSQNPHNKIKFTIKSTKKTVLPATSVQTTAKVSSVITSNPADSVGTVRTPHHARQIINSETVNHHQTPSTESEQTTQNKANNQLS</sequence>
<feature type="compositionally biased region" description="Low complexity" evidence="1">
    <location>
        <begin position="188"/>
        <end position="199"/>
    </location>
</feature>
<dbReference type="EMBL" id="GECU01001654">
    <property type="protein sequence ID" value="JAT06053.1"/>
    <property type="molecule type" value="Transcribed_RNA"/>
</dbReference>
<feature type="non-terminal residue" evidence="2">
    <location>
        <position position="1"/>
    </location>
</feature>
<evidence type="ECO:0000256" key="1">
    <source>
        <dbReference type="SAM" id="MobiDB-lite"/>
    </source>
</evidence>
<feature type="region of interest" description="Disordered" evidence="1">
    <location>
        <begin position="180"/>
        <end position="207"/>
    </location>
</feature>
<protein>
    <submittedName>
        <fullName evidence="2">Uncharacterized protein</fullName>
    </submittedName>
</protein>
<gene>
    <name evidence="2" type="ORF">g.16137</name>
</gene>
<dbReference type="AlphaFoldDB" id="A0A1B6K3L9"/>